<reference evidence="2" key="1">
    <citation type="submission" date="2021-10" db="EMBL/GenBank/DDBJ databases">
        <title>Melipona bicolor Genome sequencing and assembly.</title>
        <authorList>
            <person name="Araujo N.S."/>
            <person name="Arias M.C."/>
        </authorList>
    </citation>
    <scope>NUCLEOTIDE SEQUENCE</scope>
    <source>
        <strain evidence="2">USP_2M_L1-L4_2017</strain>
        <tissue evidence="2">Whole body</tissue>
    </source>
</reference>
<dbReference type="AlphaFoldDB" id="A0AA40GDK5"/>
<name>A0AA40GDK5_9HYME</name>
<comment type="caution">
    <text evidence="2">The sequence shown here is derived from an EMBL/GenBank/DDBJ whole genome shotgun (WGS) entry which is preliminary data.</text>
</comment>
<accession>A0AA40GDK5</accession>
<proteinExistence type="predicted"/>
<feature type="region of interest" description="Disordered" evidence="1">
    <location>
        <begin position="85"/>
        <end position="105"/>
    </location>
</feature>
<feature type="compositionally biased region" description="Gly residues" evidence="1">
    <location>
        <begin position="94"/>
        <end position="105"/>
    </location>
</feature>
<evidence type="ECO:0000313" key="3">
    <source>
        <dbReference type="Proteomes" id="UP001177670"/>
    </source>
</evidence>
<keyword evidence="3" id="KW-1185">Reference proteome</keyword>
<dbReference type="EMBL" id="JAHYIQ010000001">
    <property type="protein sequence ID" value="KAK1135878.1"/>
    <property type="molecule type" value="Genomic_DNA"/>
</dbReference>
<sequence length="164" mass="18738">MKTFSRGKEIKELRFSNFLCFLKNQKLKYNLSKCPIFEINLVQSKPQDPKITVSWWIASRRRDTAHFENRFLGVPAKKIAAATPSDSELARKPSGGGVDLVGGGSLRERENGWGWRSREEKDDEDEQAVAVLEYLEPRPPWLGVTLRCGCFAEERRTDTAEIHV</sequence>
<evidence type="ECO:0000313" key="2">
    <source>
        <dbReference type="EMBL" id="KAK1135878.1"/>
    </source>
</evidence>
<evidence type="ECO:0000256" key="1">
    <source>
        <dbReference type="SAM" id="MobiDB-lite"/>
    </source>
</evidence>
<protein>
    <submittedName>
        <fullName evidence="2">Uncharacterized protein</fullName>
    </submittedName>
</protein>
<dbReference type="Proteomes" id="UP001177670">
    <property type="component" value="Unassembled WGS sequence"/>
</dbReference>
<organism evidence="2 3">
    <name type="scientific">Melipona bicolor</name>
    <dbReference type="NCBI Taxonomy" id="60889"/>
    <lineage>
        <taxon>Eukaryota</taxon>
        <taxon>Metazoa</taxon>
        <taxon>Ecdysozoa</taxon>
        <taxon>Arthropoda</taxon>
        <taxon>Hexapoda</taxon>
        <taxon>Insecta</taxon>
        <taxon>Pterygota</taxon>
        <taxon>Neoptera</taxon>
        <taxon>Endopterygota</taxon>
        <taxon>Hymenoptera</taxon>
        <taxon>Apocrita</taxon>
        <taxon>Aculeata</taxon>
        <taxon>Apoidea</taxon>
        <taxon>Anthophila</taxon>
        <taxon>Apidae</taxon>
        <taxon>Melipona</taxon>
    </lineage>
</organism>
<gene>
    <name evidence="2" type="ORF">K0M31_000450</name>
</gene>